<reference evidence="2 3" key="1">
    <citation type="submission" date="2021-04" db="EMBL/GenBank/DDBJ databases">
        <title>Pseudomonas boanensis sp. nov., a bacterium isolated from river water used for household purposes in Boane District, Mozambique.</title>
        <authorList>
            <person name="Nicklasson M."/>
            <person name="Martin-Rodriguez A.J."/>
            <person name="Thorell K."/>
            <person name="Neves L."/>
            <person name="Mussagy A."/>
            <person name="Rydberg H.A."/>
            <person name="Hernroth B."/>
            <person name="Svensson-Stadler L."/>
            <person name="Sjoling A."/>
        </authorList>
    </citation>
    <scope>NUCLEOTIDE SEQUENCE [LARGE SCALE GENOMIC DNA]</scope>
    <source>
        <strain evidence="2 3">DB1</strain>
    </source>
</reference>
<evidence type="ECO:0000313" key="3">
    <source>
        <dbReference type="Proteomes" id="UP001519667"/>
    </source>
</evidence>
<feature type="region of interest" description="Disordered" evidence="1">
    <location>
        <begin position="83"/>
        <end position="107"/>
    </location>
</feature>
<evidence type="ECO:0000256" key="1">
    <source>
        <dbReference type="SAM" id="MobiDB-lite"/>
    </source>
</evidence>
<evidence type="ECO:0000313" key="2">
    <source>
        <dbReference type="EMBL" id="MBT8767462.1"/>
    </source>
</evidence>
<dbReference type="Proteomes" id="UP001519667">
    <property type="component" value="Unassembled WGS sequence"/>
</dbReference>
<name>A0ABS5XMI9_9GAMM</name>
<protein>
    <submittedName>
        <fullName evidence="2">Uncharacterized protein</fullName>
    </submittedName>
</protein>
<proteinExistence type="predicted"/>
<dbReference type="EMBL" id="JAGTIS010000008">
    <property type="protein sequence ID" value="MBT8767462.1"/>
    <property type="molecule type" value="Genomic_DNA"/>
</dbReference>
<sequence>MLFQLCAYQVEQLAESQALLFKAAKQGAGALVESFGLGFQAGYFTTCQGMPGAGYDFSRLAAELAMTGDARVQFPGEHFQHARVASQQGQAPTGLRYRTPRASERAG</sequence>
<accession>A0ABS5XMI9</accession>
<organism evidence="2 3">
    <name type="scientific">Metapseudomonas boanensis</name>
    <dbReference type="NCBI Taxonomy" id="2822138"/>
    <lineage>
        <taxon>Bacteria</taxon>
        <taxon>Pseudomonadati</taxon>
        <taxon>Pseudomonadota</taxon>
        <taxon>Gammaproteobacteria</taxon>
        <taxon>Pseudomonadales</taxon>
        <taxon>Pseudomonadaceae</taxon>
        <taxon>Metapseudomonas</taxon>
    </lineage>
</organism>
<gene>
    <name evidence="2" type="ORF">J7302_15205</name>
</gene>
<comment type="caution">
    <text evidence="2">The sequence shown here is derived from an EMBL/GenBank/DDBJ whole genome shotgun (WGS) entry which is preliminary data.</text>
</comment>
<keyword evidence="3" id="KW-1185">Reference proteome</keyword>